<evidence type="ECO:0000313" key="13">
    <source>
        <dbReference type="Proteomes" id="UP000770717"/>
    </source>
</evidence>
<evidence type="ECO:0000256" key="8">
    <source>
        <dbReference type="ARBA" id="ARBA00023170"/>
    </source>
</evidence>
<organism evidence="12 13">
    <name type="scientific">Eleutherodactylus coqui</name>
    <name type="common">Puerto Rican coqui</name>
    <dbReference type="NCBI Taxonomy" id="57060"/>
    <lineage>
        <taxon>Eukaryota</taxon>
        <taxon>Metazoa</taxon>
        <taxon>Chordata</taxon>
        <taxon>Craniata</taxon>
        <taxon>Vertebrata</taxon>
        <taxon>Euteleostomi</taxon>
        <taxon>Amphibia</taxon>
        <taxon>Batrachia</taxon>
        <taxon>Anura</taxon>
        <taxon>Neobatrachia</taxon>
        <taxon>Hyloidea</taxon>
        <taxon>Eleutherodactylidae</taxon>
        <taxon>Eleutherodactylinae</taxon>
        <taxon>Eleutherodactylus</taxon>
        <taxon>Eleutherodactylus</taxon>
    </lineage>
</organism>
<comment type="caution">
    <text evidence="12">The sequence shown here is derived from an EMBL/GenBank/DDBJ whole genome shotgun (WGS) entry which is preliminary data.</text>
</comment>
<dbReference type="PROSITE" id="PS00237">
    <property type="entry name" value="G_PROTEIN_RECEP_F1_1"/>
    <property type="match status" value="1"/>
</dbReference>
<dbReference type="Proteomes" id="UP000770717">
    <property type="component" value="Unassembled WGS sequence"/>
</dbReference>
<dbReference type="Pfam" id="PF00001">
    <property type="entry name" value="7tm_1"/>
    <property type="match status" value="1"/>
</dbReference>
<dbReference type="PANTHER" id="PTHR26452">
    <property type="entry name" value="OLFACTORY RECEPTOR"/>
    <property type="match status" value="1"/>
</dbReference>
<comment type="subcellular location">
    <subcellularLocation>
        <location evidence="1">Cell membrane</location>
        <topology evidence="1">Multi-pass membrane protein</topology>
    </subcellularLocation>
</comment>
<keyword evidence="4" id="KW-0716">Sensory transduction</keyword>
<feature type="transmembrane region" description="Helical" evidence="10">
    <location>
        <begin position="97"/>
        <end position="116"/>
    </location>
</feature>
<feature type="domain" description="G-protein coupled receptors family 1 profile" evidence="11">
    <location>
        <begin position="41"/>
        <end position="172"/>
    </location>
</feature>
<evidence type="ECO:0000313" key="12">
    <source>
        <dbReference type="EMBL" id="KAG9463570.1"/>
    </source>
</evidence>
<keyword evidence="13" id="KW-1185">Reference proteome</keyword>
<dbReference type="EMBL" id="WNTK01006458">
    <property type="protein sequence ID" value="KAG9463570.1"/>
    <property type="molecule type" value="Genomic_DNA"/>
</dbReference>
<evidence type="ECO:0000256" key="5">
    <source>
        <dbReference type="ARBA" id="ARBA00022989"/>
    </source>
</evidence>
<dbReference type="OrthoDB" id="9631331at2759"/>
<keyword evidence="5 10" id="KW-1133">Transmembrane helix</keyword>
<keyword evidence="7 10" id="KW-0472">Membrane</keyword>
<evidence type="ECO:0000256" key="7">
    <source>
        <dbReference type="ARBA" id="ARBA00023136"/>
    </source>
</evidence>
<dbReference type="GO" id="GO:0004930">
    <property type="term" value="F:G protein-coupled receptor activity"/>
    <property type="evidence" value="ECO:0007669"/>
    <property type="project" value="UniProtKB-KW"/>
</dbReference>
<evidence type="ECO:0000256" key="10">
    <source>
        <dbReference type="SAM" id="Phobius"/>
    </source>
</evidence>
<evidence type="ECO:0000256" key="3">
    <source>
        <dbReference type="ARBA" id="ARBA00022692"/>
    </source>
</evidence>
<evidence type="ECO:0000256" key="4">
    <source>
        <dbReference type="ARBA" id="ARBA00022725"/>
    </source>
</evidence>
<evidence type="ECO:0000259" key="11">
    <source>
        <dbReference type="PROSITE" id="PS50262"/>
    </source>
</evidence>
<sequence length="172" mass="19331">MKKSNQTNSKGFVLLGLSIVPHLQVLFCIIFLVMYMITFSGNILLIIAVAINPTLHTPMYFFLSNLSFIDICFSSTIVPIILINTPSKDKSISLLGWAFQMFSLVLRVVECILLSVMACDRFAAICRLLHYTIIMNMKVCIYLALTSWSGGLKNALMHVILTFQLSFCKSPH</sequence>
<feature type="transmembrane region" description="Helical" evidence="10">
    <location>
        <begin position="68"/>
        <end position="85"/>
    </location>
</feature>
<keyword evidence="9" id="KW-0807">Transducer</keyword>
<keyword evidence="3 9" id="KW-0812">Transmembrane</keyword>
<keyword evidence="2" id="KW-1003">Cell membrane</keyword>
<dbReference type="SUPFAM" id="SSF81321">
    <property type="entry name" value="Family A G protein-coupled receptor-like"/>
    <property type="match status" value="1"/>
</dbReference>
<dbReference type="Gene3D" id="1.20.1070.10">
    <property type="entry name" value="Rhodopsin 7-helix transmembrane proteins"/>
    <property type="match status" value="1"/>
</dbReference>
<evidence type="ECO:0000256" key="1">
    <source>
        <dbReference type="ARBA" id="ARBA00004651"/>
    </source>
</evidence>
<dbReference type="AlphaFoldDB" id="A0A8J6E5B3"/>
<evidence type="ECO:0000256" key="6">
    <source>
        <dbReference type="ARBA" id="ARBA00023040"/>
    </source>
</evidence>
<evidence type="ECO:0000256" key="2">
    <source>
        <dbReference type="ARBA" id="ARBA00022475"/>
    </source>
</evidence>
<dbReference type="GO" id="GO:0005886">
    <property type="term" value="C:plasma membrane"/>
    <property type="evidence" value="ECO:0007669"/>
    <property type="project" value="UniProtKB-SubCell"/>
</dbReference>
<dbReference type="InterPro" id="IPR050516">
    <property type="entry name" value="Olfactory_GPCR"/>
</dbReference>
<feature type="transmembrane region" description="Helical" evidence="10">
    <location>
        <begin position="12"/>
        <end position="37"/>
    </location>
</feature>
<keyword evidence="6 9" id="KW-0297">G-protein coupled receptor</keyword>
<comment type="similarity">
    <text evidence="9">Belongs to the G-protein coupled receptor 1 family.</text>
</comment>
<dbReference type="PRINTS" id="PR00237">
    <property type="entry name" value="GPCRRHODOPSN"/>
</dbReference>
<keyword evidence="4" id="KW-0552">Olfaction</keyword>
<feature type="transmembrane region" description="Helical" evidence="10">
    <location>
        <begin position="43"/>
        <end position="63"/>
    </location>
</feature>
<accession>A0A8J6E5B3</accession>
<name>A0A8J6E5B3_ELECQ</name>
<proteinExistence type="inferred from homology"/>
<dbReference type="PROSITE" id="PS50262">
    <property type="entry name" value="G_PROTEIN_RECEP_F1_2"/>
    <property type="match status" value="1"/>
</dbReference>
<gene>
    <name evidence="12" type="ORF">GDO78_021484</name>
</gene>
<evidence type="ECO:0000256" key="9">
    <source>
        <dbReference type="RuleBase" id="RU000688"/>
    </source>
</evidence>
<dbReference type="InterPro" id="IPR017452">
    <property type="entry name" value="GPCR_Rhodpsn_7TM"/>
</dbReference>
<protein>
    <recommendedName>
        <fullName evidence="11">G-protein coupled receptors family 1 profile domain-containing protein</fullName>
    </recommendedName>
</protein>
<keyword evidence="8 9" id="KW-0675">Receptor</keyword>
<dbReference type="GO" id="GO:0007608">
    <property type="term" value="P:sensory perception of smell"/>
    <property type="evidence" value="ECO:0007669"/>
    <property type="project" value="UniProtKB-KW"/>
</dbReference>
<dbReference type="InterPro" id="IPR000276">
    <property type="entry name" value="GPCR_Rhodpsn"/>
</dbReference>
<reference evidence="12" key="1">
    <citation type="thesis" date="2020" institute="ProQuest LLC" country="789 East Eisenhower Parkway, Ann Arbor, MI, USA">
        <title>Comparative Genomics and Chromosome Evolution.</title>
        <authorList>
            <person name="Mudd A.B."/>
        </authorList>
    </citation>
    <scope>NUCLEOTIDE SEQUENCE</scope>
    <source>
        <strain evidence="12">HN-11 Male</strain>
        <tissue evidence="12">Kidney and liver</tissue>
    </source>
</reference>